<comment type="caution">
    <text evidence="1">The sequence shown here is derived from an EMBL/GenBank/DDBJ whole genome shotgun (WGS) entry which is preliminary data.</text>
</comment>
<dbReference type="EMBL" id="MLAK01000652">
    <property type="protein sequence ID" value="OHT08951.1"/>
    <property type="molecule type" value="Genomic_DNA"/>
</dbReference>
<dbReference type="Proteomes" id="UP000179807">
    <property type="component" value="Unassembled WGS sequence"/>
</dbReference>
<sequence>MSNENKKLHIINHKYEGGITYYQEFNSNSRDCRTVWKTIDQVDEKLIIDYYKSRIEERKQRILYLHKSNSIIDDEIPINPTVSLLNVLNCNLGADQNVIKSNLIENDDYPGIKEDLEFFNSLSSNPLPPINIDEAEPIEVPFEQQLMIPCDDDTIFICPKSIKKDF</sequence>
<dbReference type="VEuPathDB" id="TrichDB:TRFO_22277"/>
<evidence type="ECO:0000313" key="1">
    <source>
        <dbReference type="EMBL" id="OHT08951.1"/>
    </source>
</evidence>
<name>A0A1J4KC09_9EUKA</name>
<reference evidence="1" key="1">
    <citation type="submission" date="2016-10" db="EMBL/GenBank/DDBJ databases">
        <authorList>
            <person name="Benchimol M."/>
            <person name="Almeida L.G."/>
            <person name="Vasconcelos A.T."/>
            <person name="Perreira-Neves A."/>
            <person name="Rosa I.A."/>
            <person name="Tasca T."/>
            <person name="Bogo M.R."/>
            <person name="de Souza W."/>
        </authorList>
    </citation>
    <scope>NUCLEOTIDE SEQUENCE [LARGE SCALE GENOMIC DNA]</scope>
    <source>
        <strain evidence="1">K</strain>
    </source>
</reference>
<dbReference type="AlphaFoldDB" id="A0A1J4KC09"/>
<protein>
    <submittedName>
        <fullName evidence="1">Uncharacterized protein</fullName>
    </submittedName>
</protein>
<dbReference type="GeneID" id="94837173"/>
<accession>A0A1J4KC09</accession>
<organism evidence="1 2">
    <name type="scientific">Tritrichomonas foetus</name>
    <dbReference type="NCBI Taxonomy" id="1144522"/>
    <lineage>
        <taxon>Eukaryota</taxon>
        <taxon>Metamonada</taxon>
        <taxon>Parabasalia</taxon>
        <taxon>Tritrichomonadida</taxon>
        <taxon>Tritrichomonadidae</taxon>
        <taxon>Tritrichomonas</taxon>
    </lineage>
</organism>
<gene>
    <name evidence="1" type="ORF">TRFO_22277</name>
</gene>
<evidence type="ECO:0000313" key="2">
    <source>
        <dbReference type="Proteomes" id="UP000179807"/>
    </source>
</evidence>
<keyword evidence="2" id="KW-1185">Reference proteome</keyword>
<dbReference type="RefSeq" id="XP_068362087.1">
    <property type="nucleotide sequence ID" value="XM_068502469.1"/>
</dbReference>
<proteinExistence type="predicted"/>